<dbReference type="Proteomes" id="UP000038045">
    <property type="component" value="Unplaced"/>
</dbReference>
<evidence type="ECO:0000313" key="2">
    <source>
        <dbReference type="Proteomes" id="UP000038045"/>
    </source>
</evidence>
<dbReference type="GO" id="GO:0020037">
    <property type="term" value="F:heme binding"/>
    <property type="evidence" value="ECO:0007669"/>
    <property type="project" value="InterPro"/>
</dbReference>
<dbReference type="AlphaFoldDB" id="A0A0N4Z8W9"/>
<dbReference type="WBParaSite" id="PTRK_0000375200.1">
    <property type="protein sequence ID" value="PTRK_0000375200.1"/>
    <property type="gene ID" value="PTRK_0000375200"/>
</dbReference>
<organism evidence="2 3">
    <name type="scientific">Parastrongyloides trichosuri</name>
    <name type="common">Possum-specific nematode worm</name>
    <dbReference type="NCBI Taxonomy" id="131310"/>
    <lineage>
        <taxon>Eukaryota</taxon>
        <taxon>Metazoa</taxon>
        <taxon>Ecdysozoa</taxon>
        <taxon>Nematoda</taxon>
        <taxon>Chromadorea</taxon>
        <taxon>Rhabditida</taxon>
        <taxon>Tylenchina</taxon>
        <taxon>Panagrolaimomorpha</taxon>
        <taxon>Strongyloidoidea</taxon>
        <taxon>Strongyloididae</taxon>
        <taxon>Parastrongyloides</taxon>
    </lineage>
</organism>
<protein>
    <submittedName>
        <fullName evidence="3">GLOBIN domain-containing protein</fullName>
    </submittedName>
</protein>
<evidence type="ECO:0000313" key="3">
    <source>
        <dbReference type="WBParaSite" id="PTRK_0000375200.1"/>
    </source>
</evidence>
<accession>A0A0N4Z8W9</accession>
<dbReference type="Gene3D" id="1.10.490.10">
    <property type="entry name" value="Globins"/>
    <property type="match status" value="1"/>
</dbReference>
<dbReference type="GO" id="GO:0019825">
    <property type="term" value="F:oxygen binding"/>
    <property type="evidence" value="ECO:0007669"/>
    <property type="project" value="InterPro"/>
</dbReference>
<feature type="compositionally biased region" description="Low complexity" evidence="1">
    <location>
        <begin position="294"/>
        <end position="304"/>
    </location>
</feature>
<evidence type="ECO:0000256" key="1">
    <source>
        <dbReference type="SAM" id="MobiDB-lite"/>
    </source>
</evidence>
<keyword evidence="2" id="KW-1185">Reference proteome</keyword>
<sequence length="449" mass="50513">MGNNESSPAKLNHRDSNDKKKGPTKTVTIGACERVKKYSNDQLKSNSFNEADMEFTKIKEVQRKNVNIQRSSASFNTHVERIPSIKLNRRTKSFRAGHGNTGSFGLRNGLGTAAELTTTQKNLIQGTFVNIDIPTFYLFGHIVFVTIFSRDKRLLQVIGLEDFEYSDNSLWEQHINFKLHNQRFCETLIECIEHIHDDSLVLDRLREFGASYALNQNAFKGVPMNFWDRLQAAIFNAARELKYSNGKRIEISLLSDNDPITNETTKDKSVSPNISISSAISNFNFKGFELNSDTTSSHSSSDIPPLSPHQKKNKNVLTNRGQSMKIKKDTKTTVSTVLSNSSNPTSGTGVMDRLSPDGTICSRNDCTPRRSFKYSPLNSSICPIKAQAWGCFSLFVAEQIRFGYELEIILQDEMKRLGLKNISIEQKNIATPKPNNSPKQKAPFYTVSC</sequence>
<dbReference type="InterPro" id="IPR012292">
    <property type="entry name" value="Globin/Proto"/>
</dbReference>
<reference evidence="3" key="1">
    <citation type="submission" date="2017-02" db="UniProtKB">
        <authorList>
            <consortium name="WormBaseParasite"/>
        </authorList>
    </citation>
    <scope>IDENTIFICATION</scope>
</reference>
<name>A0A0N4Z8W9_PARTI</name>
<feature type="region of interest" description="Disordered" evidence="1">
    <location>
        <begin position="1"/>
        <end position="26"/>
    </location>
</feature>
<feature type="compositionally biased region" description="Basic and acidic residues" evidence="1">
    <location>
        <begin position="12"/>
        <end position="21"/>
    </location>
</feature>
<feature type="region of interest" description="Disordered" evidence="1">
    <location>
        <begin position="294"/>
        <end position="331"/>
    </location>
</feature>
<proteinExistence type="predicted"/>